<dbReference type="Pfam" id="PF05343">
    <property type="entry name" value="Peptidase_M42"/>
    <property type="match status" value="1"/>
</dbReference>
<dbReference type="GO" id="GO:0006508">
    <property type="term" value="P:proteolysis"/>
    <property type="evidence" value="ECO:0007669"/>
    <property type="project" value="UniProtKB-KW"/>
</dbReference>
<organism evidence="9 10">
    <name type="scientific">Herbinix hemicellulosilytica</name>
    <dbReference type="NCBI Taxonomy" id="1564487"/>
    <lineage>
        <taxon>Bacteria</taxon>
        <taxon>Bacillati</taxon>
        <taxon>Bacillota</taxon>
        <taxon>Clostridia</taxon>
        <taxon>Lachnospirales</taxon>
        <taxon>Lachnospiraceae</taxon>
        <taxon>Herbinix</taxon>
    </lineage>
</organism>
<protein>
    <recommendedName>
        <fullName evidence="11">Aminopeptidase FrvX</fullName>
    </recommendedName>
</protein>
<keyword evidence="2" id="KW-0031">Aminopeptidase</keyword>
<dbReference type="Gene3D" id="3.40.630.10">
    <property type="entry name" value="Zn peptidases"/>
    <property type="match status" value="1"/>
</dbReference>
<dbReference type="Gene3D" id="2.40.30.40">
    <property type="entry name" value="Peptidase M42, domain 2"/>
    <property type="match status" value="1"/>
</dbReference>
<feature type="binding site" evidence="8">
    <location>
        <position position="186"/>
    </location>
    <ligand>
        <name>Zn(2+)</name>
        <dbReference type="ChEBI" id="CHEBI:29105"/>
        <label>1</label>
    </ligand>
</feature>
<evidence type="ECO:0000256" key="7">
    <source>
        <dbReference type="PIRSR" id="PIRSR001123-1"/>
    </source>
</evidence>
<keyword evidence="10" id="KW-1185">Reference proteome</keyword>
<evidence type="ECO:0000256" key="2">
    <source>
        <dbReference type="ARBA" id="ARBA00022438"/>
    </source>
</evidence>
<gene>
    <name evidence="9" type="ORF">HHT355_1708</name>
</gene>
<evidence type="ECO:0000256" key="1">
    <source>
        <dbReference type="ARBA" id="ARBA00006272"/>
    </source>
</evidence>
<feature type="active site" description="Proton acceptor" evidence="7">
    <location>
        <position position="218"/>
    </location>
</feature>
<dbReference type="SUPFAM" id="SSF101821">
    <property type="entry name" value="Aminopeptidase/glucanase lid domain"/>
    <property type="match status" value="1"/>
</dbReference>
<dbReference type="AlphaFoldDB" id="A0A0H5SX35"/>
<feature type="binding site" evidence="8">
    <location>
        <position position="186"/>
    </location>
    <ligand>
        <name>Zn(2+)</name>
        <dbReference type="ChEBI" id="CHEBI:29105"/>
        <label>2</label>
    </ligand>
</feature>
<accession>A0A0H5SX35</accession>
<feature type="binding site" evidence="8">
    <location>
        <position position="241"/>
    </location>
    <ligand>
        <name>Zn(2+)</name>
        <dbReference type="ChEBI" id="CHEBI:29105"/>
        <label>1</label>
    </ligand>
</feature>
<comment type="similarity">
    <text evidence="1 6">Belongs to the peptidase M42 family.</text>
</comment>
<keyword evidence="3" id="KW-0645">Protease</keyword>
<dbReference type="InterPro" id="IPR023367">
    <property type="entry name" value="Peptidase_M42_dom2"/>
</dbReference>
<name>A0A0H5SX35_HERHM</name>
<evidence type="ECO:0000256" key="4">
    <source>
        <dbReference type="ARBA" id="ARBA00022723"/>
    </source>
</evidence>
<dbReference type="PANTHER" id="PTHR32481">
    <property type="entry name" value="AMINOPEPTIDASE"/>
    <property type="match status" value="1"/>
</dbReference>
<dbReference type="EMBL" id="CVTD020000017">
    <property type="protein sequence ID" value="CRZ34908.1"/>
    <property type="molecule type" value="Genomic_DNA"/>
</dbReference>
<dbReference type="RefSeq" id="WP_103203012.1">
    <property type="nucleotide sequence ID" value="NZ_CVTD020000017.1"/>
</dbReference>
<keyword evidence="4 8" id="KW-0479">Metal-binding</keyword>
<evidence type="ECO:0000256" key="6">
    <source>
        <dbReference type="PIRNR" id="PIRNR001123"/>
    </source>
</evidence>
<keyword evidence="5" id="KW-0378">Hydrolase</keyword>
<dbReference type="InterPro" id="IPR008007">
    <property type="entry name" value="Peptidase_M42"/>
</dbReference>
<evidence type="ECO:0000313" key="9">
    <source>
        <dbReference type="EMBL" id="CRZ34908.1"/>
    </source>
</evidence>
<sequence>MNYLSKEENLKMISDLSNAMGVSGFEDQVVNIARNYSEGLGLIKEDTLRNLFIYRKENTGNKPVVQLDAHSDEVGFMVQAIRPNGCLQIVPIGSWVTTNIPATKVWVRNGEGKYIPGIVGSKPPHYMSEFERKSSLEFSQLYVDIGARSMEEAVKDFKIRIGEPIVPFAEFTYDDEHDVMMGKAFDNRLGCAALISTLRALEGKELNVDVAAGIASQEEVGARGAVVTSRVIKPDVAIVLEGCPADDTFANTYEMQTAIKKGPMLRHFDARMITNYRFQRFALDLAAIKGLQVQEAVRAGGSTNAASIHLSNEGVPTIVIGIPVRYAHTHYGISAYYDFDLSVRLACEILKELNEDIIKGF</sequence>
<evidence type="ECO:0000256" key="8">
    <source>
        <dbReference type="PIRSR" id="PIRSR001123-2"/>
    </source>
</evidence>
<dbReference type="PANTHER" id="PTHR32481:SF0">
    <property type="entry name" value="AMINOPEPTIDASE YPDE-RELATED"/>
    <property type="match status" value="1"/>
</dbReference>
<evidence type="ECO:0000313" key="10">
    <source>
        <dbReference type="Proteomes" id="UP000236497"/>
    </source>
</evidence>
<comment type="cofactor">
    <cofactor evidence="8">
        <name>a divalent metal cation</name>
        <dbReference type="ChEBI" id="CHEBI:60240"/>
    </cofactor>
    <text evidence="8">Binds 2 divalent metal cations per subunit.</text>
</comment>
<dbReference type="GO" id="GO:0004177">
    <property type="term" value="F:aminopeptidase activity"/>
    <property type="evidence" value="ECO:0007669"/>
    <property type="project" value="UniProtKB-UniRule"/>
</dbReference>
<evidence type="ECO:0000256" key="5">
    <source>
        <dbReference type="ARBA" id="ARBA00022801"/>
    </source>
</evidence>
<dbReference type="OrthoDB" id="9772053at2"/>
<dbReference type="InterPro" id="IPR051464">
    <property type="entry name" value="Peptidase_M42_aminopept"/>
</dbReference>
<dbReference type="PIRSF" id="PIRSF001123">
    <property type="entry name" value="PepA_GA"/>
    <property type="match status" value="1"/>
</dbReference>
<feature type="binding site" evidence="8">
    <location>
        <position position="328"/>
    </location>
    <ligand>
        <name>Zn(2+)</name>
        <dbReference type="ChEBI" id="CHEBI:29105"/>
        <label>2</label>
    </ligand>
</feature>
<dbReference type="SUPFAM" id="SSF53187">
    <property type="entry name" value="Zn-dependent exopeptidases"/>
    <property type="match status" value="1"/>
</dbReference>
<proteinExistence type="inferred from homology"/>
<feature type="binding site" evidence="8">
    <location>
        <position position="219"/>
    </location>
    <ligand>
        <name>Zn(2+)</name>
        <dbReference type="ChEBI" id="CHEBI:29105"/>
        <label>2</label>
    </ligand>
</feature>
<reference evidence="9 10" key="1">
    <citation type="submission" date="2015-06" db="EMBL/GenBank/DDBJ databases">
        <authorList>
            <person name="Wibberg Daniel"/>
        </authorList>
    </citation>
    <scope>NUCLEOTIDE SEQUENCE [LARGE SCALE GENOMIC DNA]</scope>
    <source>
        <strain evidence="9 10">T3/55T</strain>
    </source>
</reference>
<dbReference type="GO" id="GO:0046872">
    <property type="term" value="F:metal ion binding"/>
    <property type="evidence" value="ECO:0007669"/>
    <property type="project" value="UniProtKB-UniRule"/>
</dbReference>
<feature type="binding site" evidence="8">
    <location>
        <position position="70"/>
    </location>
    <ligand>
        <name>Zn(2+)</name>
        <dbReference type="ChEBI" id="CHEBI:29105"/>
        <label>1</label>
    </ligand>
</feature>
<evidence type="ECO:0008006" key="11">
    <source>
        <dbReference type="Google" id="ProtNLM"/>
    </source>
</evidence>
<dbReference type="Proteomes" id="UP000236497">
    <property type="component" value="Unassembled WGS sequence"/>
</dbReference>
<evidence type="ECO:0000256" key="3">
    <source>
        <dbReference type="ARBA" id="ARBA00022670"/>
    </source>
</evidence>